<keyword evidence="1" id="KW-1133">Transmembrane helix</keyword>
<sequence length="129" mass="13359">MLFVFLALYVALGVGCIVVGVTRRKRSAVVCGISAVAIAAASLVAWILYTSGATHWTTSALQALLSPMPESLVQPGSLEPTGRGIGVPGFAIAAFELVVSIVIWAIPVLGIVAATRAPRVRSTPQSEMV</sequence>
<protein>
    <submittedName>
        <fullName evidence="2">Uncharacterized protein</fullName>
    </submittedName>
</protein>
<comment type="caution">
    <text evidence="2">The sequence shown here is derived from an EMBL/GenBank/DDBJ whole genome shotgun (WGS) entry which is preliminary data.</text>
</comment>
<keyword evidence="1" id="KW-0812">Transmembrane</keyword>
<feature type="transmembrane region" description="Helical" evidence="1">
    <location>
        <begin position="6"/>
        <end position="22"/>
    </location>
</feature>
<dbReference type="RefSeq" id="WP_344713949.1">
    <property type="nucleotide sequence ID" value="NZ_BAAAWH010000001.1"/>
</dbReference>
<keyword evidence="1" id="KW-0472">Membrane</keyword>
<keyword evidence="3" id="KW-1185">Reference proteome</keyword>
<feature type="transmembrane region" description="Helical" evidence="1">
    <location>
        <begin position="90"/>
        <end position="114"/>
    </location>
</feature>
<proteinExistence type="predicted"/>
<evidence type="ECO:0000256" key="1">
    <source>
        <dbReference type="SAM" id="Phobius"/>
    </source>
</evidence>
<feature type="transmembrane region" description="Helical" evidence="1">
    <location>
        <begin position="29"/>
        <end position="49"/>
    </location>
</feature>
<dbReference type="EMBL" id="JBHMBE010000002">
    <property type="protein sequence ID" value="MFB9645076.1"/>
    <property type="molecule type" value="Genomic_DNA"/>
</dbReference>
<organism evidence="2 3">
    <name type="scientific">Microbacterium terregens</name>
    <dbReference type="NCBI Taxonomy" id="69363"/>
    <lineage>
        <taxon>Bacteria</taxon>
        <taxon>Bacillati</taxon>
        <taxon>Actinomycetota</taxon>
        <taxon>Actinomycetes</taxon>
        <taxon>Micrococcales</taxon>
        <taxon>Microbacteriaceae</taxon>
        <taxon>Microbacterium</taxon>
    </lineage>
</organism>
<dbReference type="Proteomes" id="UP001589611">
    <property type="component" value="Unassembled WGS sequence"/>
</dbReference>
<reference evidence="2 3" key="1">
    <citation type="submission" date="2024-09" db="EMBL/GenBank/DDBJ databases">
        <authorList>
            <person name="Sun Q."/>
            <person name="Mori K."/>
        </authorList>
    </citation>
    <scope>NUCLEOTIDE SEQUENCE [LARGE SCALE GENOMIC DNA]</scope>
    <source>
        <strain evidence="2 3">JCM 1342</strain>
    </source>
</reference>
<accession>A0ABV5T087</accession>
<gene>
    <name evidence="2" type="ORF">ACFFPJ_04620</name>
</gene>
<evidence type="ECO:0000313" key="2">
    <source>
        <dbReference type="EMBL" id="MFB9645076.1"/>
    </source>
</evidence>
<name>A0ABV5T087_9MICO</name>
<evidence type="ECO:0000313" key="3">
    <source>
        <dbReference type="Proteomes" id="UP001589611"/>
    </source>
</evidence>